<organism evidence="4">
    <name type="scientific">Timema cristinae</name>
    <name type="common">Walking stick</name>
    <dbReference type="NCBI Taxonomy" id="61476"/>
    <lineage>
        <taxon>Eukaryota</taxon>
        <taxon>Metazoa</taxon>
        <taxon>Ecdysozoa</taxon>
        <taxon>Arthropoda</taxon>
        <taxon>Hexapoda</taxon>
        <taxon>Insecta</taxon>
        <taxon>Pterygota</taxon>
        <taxon>Neoptera</taxon>
        <taxon>Polyneoptera</taxon>
        <taxon>Phasmatodea</taxon>
        <taxon>Timematodea</taxon>
        <taxon>Timematoidea</taxon>
        <taxon>Timematidae</taxon>
        <taxon>Timema</taxon>
    </lineage>
</organism>
<keyword evidence="1" id="KW-0547">Nucleotide-binding</keyword>
<keyword evidence="2" id="KW-0067">ATP-binding</keyword>
<dbReference type="SUPFAM" id="SSF56112">
    <property type="entry name" value="Protein kinase-like (PK-like)"/>
    <property type="match status" value="1"/>
</dbReference>
<dbReference type="InterPro" id="IPR011009">
    <property type="entry name" value="Kinase-like_dom_sf"/>
</dbReference>
<proteinExistence type="predicted"/>
<dbReference type="PANTHER" id="PTHR24346:SF74">
    <property type="entry name" value="PROTEIN KINASE DOMAIN-CONTAINING PROTEIN"/>
    <property type="match status" value="1"/>
</dbReference>
<dbReference type="PROSITE" id="PS50011">
    <property type="entry name" value="PROTEIN_KINASE_DOM"/>
    <property type="match status" value="1"/>
</dbReference>
<evidence type="ECO:0000313" key="4">
    <source>
        <dbReference type="EMBL" id="CAD7393988.1"/>
    </source>
</evidence>
<protein>
    <recommendedName>
        <fullName evidence="3">Protein kinase domain-containing protein</fullName>
    </recommendedName>
</protein>
<accession>A0A7R9CE01</accession>
<evidence type="ECO:0000256" key="2">
    <source>
        <dbReference type="ARBA" id="ARBA00022840"/>
    </source>
</evidence>
<evidence type="ECO:0000259" key="3">
    <source>
        <dbReference type="PROSITE" id="PS50011"/>
    </source>
</evidence>
<evidence type="ECO:0000256" key="1">
    <source>
        <dbReference type="ARBA" id="ARBA00022741"/>
    </source>
</evidence>
<name>A0A7R9CE01_TIMCR</name>
<dbReference type="InterPro" id="IPR000719">
    <property type="entry name" value="Prot_kinase_dom"/>
</dbReference>
<dbReference type="Pfam" id="PF00069">
    <property type="entry name" value="Pkinase"/>
    <property type="match status" value="1"/>
</dbReference>
<dbReference type="Gene3D" id="1.10.510.10">
    <property type="entry name" value="Transferase(Phosphotransferase) domain 1"/>
    <property type="match status" value="1"/>
</dbReference>
<dbReference type="AlphaFoldDB" id="A0A7R9CE01"/>
<sequence>MTEVFQLPSARACLAGQQEVGCGSFPSRPTTLRIYRHREGDGDEKYDLYRIGVCKPRRNFRELEMTTWQQRDITLLVAVLTGGWRVAPLCVLFTPTLPNLGREYREVLKMGNRNDILVPMKTELSSSHYIARYGRMTEGAARRKFWQILSAVEYCHNRRVVHRDLKVLITATDRIT</sequence>
<dbReference type="GO" id="GO:0035556">
    <property type="term" value="P:intracellular signal transduction"/>
    <property type="evidence" value="ECO:0007669"/>
    <property type="project" value="TreeGrafter"/>
</dbReference>
<dbReference type="PANTHER" id="PTHR24346">
    <property type="entry name" value="MAP/MICROTUBULE AFFINITY-REGULATING KINASE"/>
    <property type="match status" value="1"/>
</dbReference>
<gene>
    <name evidence="4" type="ORF">TCEB3V08_LOCUS1939</name>
</gene>
<dbReference type="GO" id="GO:0000226">
    <property type="term" value="P:microtubule cytoskeleton organization"/>
    <property type="evidence" value="ECO:0007669"/>
    <property type="project" value="TreeGrafter"/>
</dbReference>
<reference evidence="4" key="1">
    <citation type="submission" date="2020-11" db="EMBL/GenBank/DDBJ databases">
        <authorList>
            <person name="Tran Van P."/>
        </authorList>
    </citation>
    <scope>NUCLEOTIDE SEQUENCE</scope>
</reference>
<dbReference type="GO" id="GO:0050321">
    <property type="term" value="F:tau-protein kinase activity"/>
    <property type="evidence" value="ECO:0007669"/>
    <property type="project" value="TreeGrafter"/>
</dbReference>
<dbReference type="GO" id="GO:0005524">
    <property type="term" value="F:ATP binding"/>
    <property type="evidence" value="ECO:0007669"/>
    <property type="project" value="UniProtKB-KW"/>
</dbReference>
<dbReference type="GO" id="GO:0005737">
    <property type="term" value="C:cytoplasm"/>
    <property type="evidence" value="ECO:0007669"/>
    <property type="project" value="TreeGrafter"/>
</dbReference>
<dbReference type="EMBL" id="OC316849">
    <property type="protein sequence ID" value="CAD7393988.1"/>
    <property type="molecule type" value="Genomic_DNA"/>
</dbReference>
<feature type="domain" description="Protein kinase" evidence="3">
    <location>
        <begin position="14"/>
        <end position="176"/>
    </location>
</feature>